<sequence length="149" mass="16819">MPASSISEMPFPCRVCGGRVGEVSTATEHWICGRCGWRLGDAFDADLPRPVVAVVYYLRFGARVKIGTSERPRQRLAAIRHDELLAFERGGRSLEQQRHREFAALREGGEWFTLVSPLTEHIETVRAAASDPWLAYDRWLGDAYRRASS</sequence>
<protein>
    <submittedName>
        <fullName evidence="2">GIY-YIG nuclease family protein</fullName>
    </submittedName>
</protein>
<dbReference type="EMBL" id="JBHLHV010000001">
    <property type="protein sequence ID" value="MFB8891516.1"/>
    <property type="molecule type" value="Genomic_DNA"/>
</dbReference>
<reference evidence="2 3" key="1">
    <citation type="submission" date="2024-08" db="EMBL/GenBank/DDBJ databases">
        <title>Heavy metals resistant antinobacteria isolated from wastewater.</title>
        <authorList>
            <person name="Roman Ponce B."/>
            <person name="Blanco Mercado M.A."/>
            <person name="Avila Aldana I.N."/>
            <person name="Morales Arrieta S."/>
        </authorList>
    </citation>
    <scope>NUCLEOTIDE SEQUENCE [LARGE SCALE GENOMIC DNA]</scope>
    <source>
        <strain evidence="3">sma-1</strain>
    </source>
</reference>
<feature type="domain" description="Bacteriophage T5 Orf172 DNA-binding" evidence="1">
    <location>
        <begin position="58"/>
        <end position="125"/>
    </location>
</feature>
<evidence type="ECO:0000313" key="3">
    <source>
        <dbReference type="Proteomes" id="UP001589643"/>
    </source>
</evidence>
<dbReference type="RefSeq" id="WP_378715911.1">
    <property type="nucleotide sequence ID" value="NZ_JBHLHV010000001.1"/>
</dbReference>
<organism evidence="2 3">
    <name type="scientific">Microbacterium plantarum</name>
    <dbReference type="NCBI Taxonomy" id="1816425"/>
    <lineage>
        <taxon>Bacteria</taxon>
        <taxon>Bacillati</taxon>
        <taxon>Actinomycetota</taxon>
        <taxon>Actinomycetes</taxon>
        <taxon>Micrococcales</taxon>
        <taxon>Microbacteriaceae</taxon>
        <taxon>Microbacterium</taxon>
    </lineage>
</organism>
<gene>
    <name evidence="2" type="ORF">AB7P39_01525</name>
</gene>
<keyword evidence="3" id="KW-1185">Reference proteome</keyword>
<comment type="caution">
    <text evidence="2">The sequence shown here is derived from an EMBL/GenBank/DDBJ whole genome shotgun (WGS) entry which is preliminary data.</text>
</comment>
<evidence type="ECO:0000313" key="2">
    <source>
        <dbReference type="EMBL" id="MFB8891516.1"/>
    </source>
</evidence>
<evidence type="ECO:0000259" key="1">
    <source>
        <dbReference type="SMART" id="SM00974"/>
    </source>
</evidence>
<dbReference type="Proteomes" id="UP001589643">
    <property type="component" value="Unassembled WGS sequence"/>
</dbReference>
<dbReference type="InterPro" id="IPR018306">
    <property type="entry name" value="Phage_T5_Orf172_DNA-bd"/>
</dbReference>
<accession>A0ABV5ENH8</accession>
<dbReference type="SMART" id="SM00974">
    <property type="entry name" value="T5orf172"/>
    <property type="match status" value="1"/>
</dbReference>
<name>A0ABV5ENH8_9MICO</name>
<proteinExistence type="predicted"/>